<feature type="region of interest" description="Disordered" evidence="1">
    <location>
        <begin position="788"/>
        <end position="816"/>
    </location>
</feature>
<protein>
    <submittedName>
        <fullName evidence="2">Uncharacterized protein</fullName>
    </submittedName>
</protein>
<evidence type="ECO:0000313" key="3">
    <source>
        <dbReference type="Proteomes" id="UP000245168"/>
    </source>
</evidence>
<dbReference type="EMBL" id="QEXV01000001">
    <property type="protein sequence ID" value="PWE18084.1"/>
    <property type="molecule type" value="Genomic_DNA"/>
</dbReference>
<sequence length="913" mass="101409">MTLPAPDEIAVRAYTEKPNNTPIGARPARKGLDAPSPWTLVFDTETTTDPAQSLRVGVYQVRKGEDPAEEGAFYDPDTLDAADEARLAAYCEERGLTLRTVAEFRERVFLNIGYDNGGAIVGFNLPFDISRIAISHGSARGSMRSGFSFEMSRDRTRPRVRVKHLSRRASLIDFALPGAQELARSARKRGMTRPKHRGYFIDVKTLAAALTSRSFSLETLCDFLGVRTRKKESEDHGGPLTADYLDYARGDVQSTWECFAALSARYAEHDLAAGAHRILSEASIGKTYLGAFGIKPLLACQDVPRDLFGRIMCAYYGGRAEVRIRREVREVVYTDFKSMYPTVNALMGLWAFVIGDGLTWRDATDETRRFLDAVERDDFQDRATWRELTTLVRIGPDDDLVPTRAKYDTLKTNATYTIGLNYLTFDGGLWYTLADVVAAKLLSGKAPEIIEAIRFEPGKPQSGLKPKNLFGKADYHIDPLKDDAFTRLIDLRDEAKAKGDKDEKAIKIIANAASYGIFIEIQRDNAPKKEPLAVYGPNGFYDEIESTALEEPGKYFHPLLGVLITGAARLMLALAERVTLDEGLVWAFCDTDSLAIARPEAMSRETFHARMRRVLAWFKPLNPYRQAGSILQVEDVNHAPEGGDDLRPLYAFAVSAKRYALFNLDAEGRPVIRKASAHGLGHLIAPYGDDDPAPGVPEPAAPLHKLGVTRWQYDLWYMILTAALGDRPHLVPMDYHPALAKPAARSYGATSPDLLAWMRHYNERRAYADQVKPFGFMVSFTAREGLYADPPPPVAADPHKRGRPKKTPTPKPIAPFERDPAEAARQAFDREAGESVAESTLKTYADALTNYHLSPEAKFENGGAWDSGETFRRHVHARKLSLIGKEANAVGEFGELIYPSAAQRFHVVASDAK</sequence>
<reference evidence="3" key="1">
    <citation type="submission" date="2018-05" db="EMBL/GenBank/DDBJ databases">
        <authorList>
            <person name="Liu B.-T."/>
        </authorList>
    </citation>
    <scope>NUCLEOTIDE SEQUENCE [LARGE SCALE GENOMIC DNA]</scope>
    <source>
        <strain evidence="3">WD6-1</strain>
    </source>
</reference>
<dbReference type="Proteomes" id="UP000245168">
    <property type="component" value="Unassembled WGS sequence"/>
</dbReference>
<accession>A0A2U2BVT7</accession>
<organism evidence="2 3">
    <name type="scientific">Marinicauda salina</name>
    <dbReference type="NCBI Taxonomy" id="2135793"/>
    <lineage>
        <taxon>Bacteria</taxon>
        <taxon>Pseudomonadati</taxon>
        <taxon>Pseudomonadota</taxon>
        <taxon>Alphaproteobacteria</taxon>
        <taxon>Maricaulales</taxon>
        <taxon>Maricaulaceae</taxon>
        <taxon>Marinicauda</taxon>
    </lineage>
</organism>
<dbReference type="AlphaFoldDB" id="A0A2U2BVT7"/>
<comment type="caution">
    <text evidence="2">The sequence shown here is derived from an EMBL/GenBank/DDBJ whole genome shotgun (WGS) entry which is preliminary data.</text>
</comment>
<evidence type="ECO:0000256" key="1">
    <source>
        <dbReference type="SAM" id="MobiDB-lite"/>
    </source>
</evidence>
<gene>
    <name evidence="2" type="ORF">DDZ18_00265</name>
</gene>
<dbReference type="OrthoDB" id="4264536at2"/>
<proteinExistence type="predicted"/>
<dbReference type="SUPFAM" id="SSF56672">
    <property type="entry name" value="DNA/RNA polymerases"/>
    <property type="match status" value="1"/>
</dbReference>
<evidence type="ECO:0000313" key="2">
    <source>
        <dbReference type="EMBL" id="PWE18084.1"/>
    </source>
</evidence>
<dbReference type="RefSeq" id="WP_109251358.1">
    <property type="nucleotide sequence ID" value="NZ_QEXV01000001.1"/>
</dbReference>
<dbReference type="InterPro" id="IPR043502">
    <property type="entry name" value="DNA/RNA_pol_sf"/>
</dbReference>
<name>A0A2U2BVT7_9PROT</name>
<keyword evidence="3" id="KW-1185">Reference proteome</keyword>